<evidence type="ECO:0000313" key="2">
    <source>
        <dbReference type="Proteomes" id="UP000249396"/>
    </source>
</evidence>
<sequence>MMRLLRFFLLAGIITLAPVAMGRSADLAPLKIGCADFLTLLHIKPVHVRFVKCELEKDQQGKPLRAIYRVAGIHAAAAETFLVRVANLSRLKKSCCQWDSPPSQFTGKDGRTYTVYMVSPETTVKDRKKWRNIPSFEIVVETLTEEI</sequence>
<evidence type="ECO:0000313" key="1">
    <source>
        <dbReference type="EMBL" id="PZN78188.1"/>
    </source>
</evidence>
<dbReference type="EMBL" id="QJPH01000323">
    <property type="protein sequence ID" value="PZN78188.1"/>
    <property type="molecule type" value="Genomic_DNA"/>
</dbReference>
<gene>
    <name evidence="1" type="ORF">DM484_13325</name>
</gene>
<dbReference type="InterPro" id="IPR032537">
    <property type="entry name" value="DUF4952"/>
</dbReference>
<dbReference type="AlphaFoldDB" id="A0A2W4REB1"/>
<dbReference type="Pfam" id="PF16310">
    <property type="entry name" value="DUF4952"/>
    <property type="match status" value="1"/>
</dbReference>
<reference evidence="1 2" key="1">
    <citation type="journal article" date="2018" name="Aquat. Microb. Ecol.">
        <title>Gammaproteobacterial methanotrophs dominate.</title>
        <authorList>
            <person name="Rissanen A.J."/>
            <person name="Saarenheimo J."/>
            <person name="Tiirola M."/>
            <person name="Peura S."/>
            <person name="Aalto S.L."/>
            <person name="Karvinen A."/>
            <person name="Nykanen H."/>
        </authorList>
    </citation>
    <scope>NUCLEOTIDE SEQUENCE [LARGE SCALE GENOMIC DNA]</scope>
    <source>
        <strain evidence="1">AMbin10</strain>
    </source>
</reference>
<dbReference type="Proteomes" id="UP000249396">
    <property type="component" value="Unassembled WGS sequence"/>
</dbReference>
<protein>
    <submittedName>
        <fullName evidence="1">DUF4952 domain-containing protein</fullName>
    </submittedName>
</protein>
<comment type="caution">
    <text evidence="1">The sequence shown here is derived from an EMBL/GenBank/DDBJ whole genome shotgun (WGS) entry which is preliminary data.</text>
</comment>
<organism evidence="1 2">
    <name type="scientific">Candidatus Methylumidiphilus alinenensis</name>
    <dbReference type="NCBI Taxonomy" id="2202197"/>
    <lineage>
        <taxon>Bacteria</taxon>
        <taxon>Pseudomonadati</taxon>
        <taxon>Pseudomonadota</taxon>
        <taxon>Gammaproteobacteria</taxon>
        <taxon>Methylococcales</taxon>
        <taxon>Candidatus Methylumidiphilus</taxon>
    </lineage>
</organism>
<proteinExistence type="predicted"/>
<name>A0A2W4REB1_9GAMM</name>
<accession>A0A2W4REB1</accession>